<keyword evidence="1" id="KW-0472">Membrane</keyword>
<sequence>MDQSACGCLKVKLGGLDLPLHTVAPFLHFRFSPPLWLLPFSLFLLSTSSLSFPFSLEALKGLLPAATAQMADRRQAVFCNGGFVLCVGLDVLWVKKKSI</sequence>
<accession>A0ABR3N3M6</accession>
<protein>
    <submittedName>
        <fullName evidence="2">Uncharacterized protein</fullName>
    </submittedName>
</protein>
<keyword evidence="1" id="KW-1133">Transmembrane helix</keyword>
<dbReference type="Proteomes" id="UP001558613">
    <property type="component" value="Unassembled WGS sequence"/>
</dbReference>
<gene>
    <name evidence="2" type="ORF">QQF64_030417</name>
</gene>
<feature type="transmembrane region" description="Helical" evidence="1">
    <location>
        <begin position="35"/>
        <end position="55"/>
    </location>
</feature>
<evidence type="ECO:0000256" key="1">
    <source>
        <dbReference type="SAM" id="Phobius"/>
    </source>
</evidence>
<name>A0ABR3N3M6_9TELE</name>
<proteinExistence type="predicted"/>
<feature type="transmembrane region" description="Helical" evidence="1">
    <location>
        <begin position="75"/>
        <end position="94"/>
    </location>
</feature>
<comment type="caution">
    <text evidence="2">The sequence shown here is derived from an EMBL/GenBank/DDBJ whole genome shotgun (WGS) entry which is preliminary data.</text>
</comment>
<evidence type="ECO:0000313" key="2">
    <source>
        <dbReference type="EMBL" id="KAL1271401.1"/>
    </source>
</evidence>
<organism evidence="2 3">
    <name type="scientific">Cirrhinus molitorella</name>
    <name type="common">mud carp</name>
    <dbReference type="NCBI Taxonomy" id="172907"/>
    <lineage>
        <taxon>Eukaryota</taxon>
        <taxon>Metazoa</taxon>
        <taxon>Chordata</taxon>
        <taxon>Craniata</taxon>
        <taxon>Vertebrata</taxon>
        <taxon>Euteleostomi</taxon>
        <taxon>Actinopterygii</taxon>
        <taxon>Neopterygii</taxon>
        <taxon>Teleostei</taxon>
        <taxon>Ostariophysi</taxon>
        <taxon>Cypriniformes</taxon>
        <taxon>Cyprinidae</taxon>
        <taxon>Labeoninae</taxon>
        <taxon>Labeonini</taxon>
        <taxon>Cirrhinus</taxon>
    </lineage>
</organism>
<dbReference type="EMBL" id="JAYMGO010000007">
    <property type="protein sequence ID" value="KAL1271401.1"/>
    <property type="molecule type" value="Genomic_DNA"/>
</dbReference>
<keyword evidence="1" id="KW-0812">Transmembrane</keyword>
<keyword evidence="3" id="KW-1185">Reference proteome</keyword>
<evidence type="ECO:0000313" key="3">
    <source>
        <dbReference type="Proteomes" id="UP001558613"/>
    </source>
</evidence>
<reference evidence="2 3" key="1">
    <citation type="submission" date="2023-09" db="EMBL/GenBank/DDBJ databases">
        <authorList>
            <person name="Wang M."/>
        </authorList>
    </citation>
    <scope>NUCLEOTIDE SEQUENCE [LARGE SCALE GENOMIC DNA]</scope>
    <source>
        <strain evidence="2">GT-2023</strain>
        <tissue evidence="2">Liver</tissue>
    </source>
</reference>